<evidence type="ECO:0008006" key="4">
    <source>
        <dbReference type="Google" id="ProtNLM"/>
    </source>
</evidence>
<gene>
    <name evidence="2" type="ORF">ACFQHR_11340</name>
</gene>
<evidence type="ECO:0000313" key="3">
    <source>
        <dbReference type="Proteomes" id="UP001596405"/>
    </source>
</evidence>
<accession>A0ABW2DNX2</accession>
<feature type="transmembrane region" description="Helical" evidence="1">
    <location>
        <begin position="20"/>
        <end position="38"/>
    </location>
</feature>
<evidence type="ECO:0000313" key="2">
    <source>
        <dbReference type="EMBL" id="MFC6998223.1"/>
    </source>
</evidence>
<proteinExistence type="predicted"/>
<reference evidence="3" key="1">
    <citation type="journal article" date="2019" name="Int. J. Syst. Evol. Microbiol.">
        <title>The Global Catalogue of Microorganisms (GCM) 10K type strain sequencing project: providing services to taxonomists for standard genome sequencing and annotation.</title>
        <authorList>
            <consortium name="The Broad Institute Genomics Platform"/>
            <consortium name="The Broad Institute Genome Sequencing Center for Infectious Disease"/>
            <person name="Wu L."/>
            <person name="Ma J."/>
        </authorList>
    </citation>
    <scope>NUCLEOTIDE SEQUENCE [LARGE SCALE GENOMIC DNA]</scope>
    <source>
        <strain evidence="3">CGMCC 4.7393</strain>
    </source>
</reference>
<organism evidence="2 3">
    <name type="scientific">Rufibacter roseus</name>
    <dbReference type="NCBI Taxonomy" id="1567108"/>
    <lineage>
        <taxon>Bacteria</taxon>
        <taxon>Pseudomonadati</taxon>
        <taxon>Bacteroidota</taxon>
        <taxon>Cytophagia</taxon>
        <taxon>Cytophagales</taxon>
        <taxon>Hymenobacteraceae</taxon>
        <taxon>Rufibacter</taxon>
    </lineage>
</organism>
<dbReference type="EMBL" id="JBHSYQ010000005">
    <property type="protein sequence ID" value="MFC6998223.1"/>
    <property type="molecule type" value="Genomic_DNA"/>
</dbReference>
<keyword evidence="1" id="KW-0472">Membrane</keyword>
<dbReference type="Pfam" id="PF11391">
    <property type="entry name" value="DUF2798"/>
    <property type="match status" value="1"/>
</dbReference>
<name>A0ABW2DNX2_9BACT</name>
<protein>
    <recommendedName>
        <fullName evidence="4">DUF2798 domain-containing protein</fullName>
    </recommendedName>
</protein>
<dbReference type="InterPro" id="IPR021529">
    <property type="entry name" value="DUF2798"/>
</dbReference>
<evidence type="ECO:0000256" key="1">
    <source>
        <dbReference type="SAM" id="Phobius"/>
    </source>
</evidence>
<keyword evidence="3" id="KW-1185">Reference proteome</keyword>
<keyword evidence="1" id="KW-1133">Transmembrane helix</keyword>
<keyword evidence="1" id="KW-0812">Transmembrane</keyword>
<feature type="transmembrane region" description="Helical" evidence="1">
    <location>
        <begin position="50"/>
        <end position="73"/>
    </location>
</feature>
<dbReference type="RefSeq" id="WP_066618130.1">
    <property type="nucleotide sequence ID" value="NZ_JBHSYQ010000005.1"/>
</dbReference>
<sequence length="96" mass="10996">MAKTVKRHPFQRDWRRDLIIAGLVSLVLAMTLLLYTFGLTSDFLLRLLNAFLIIFIMISGTVFLIIPSVNWAFGRFSKQKAPAKPAPKRNLPKKRP</sequence>
<comment type="caution">
    <text evidence="2">The sequence shown here is derived from an EMBL/GenBank/DDBJ whole genome shotgun (WGS) entry which is preliminary data.</text>
</comment>
<dbReference type="Proteomes" id="UP001596405">
    <property type="component" value="Unassembled WGS sequence"/>
</dbReference>